<evidence type="ECO:0000256" key="1">
    <source>
        <dbReference type="SAM" id="SignalP"/>
    </source>
</evidence>
<evidence type="ECO:0000313" key="3">
    <source>
        <dbReference type="Proteomes" id="UP001176429"/>
    </source>
</evidence>
<dbReference type="InterPro" id="IPR013431">
    <property type="entry name" value="Delta_60_rpt"/>
</dbReference>
<dbReference type="Proteomes" id="UP001176429">
    <property type="component" value="Unassembled WGS sequence"/>
</dbReference>
<comment type="caution">
    <text evidence="2">The sequence shown here is derived from an EMBL/GenBank/DDBJ whole genome shotgun (WGS) entry which is preliminary data.</text>
</comment>
<keyword evidence="1" id="KW-0732">Signal</keyword>
<keyword evidence="3" id="KW-1185">Reference proteome</keyword>
<feature type="signal peptide" evidence="1">
    <location>
        <begin position="1"/>
        <end position="29"/>
    </location>
</feature>
<dbReference type="NCBIfam" id="TIGR04183">
    <property type="entry name" value="Por_Secre_tail"/>
    <property type="match status" value="1"/>
</dbReference>
<dbReference type="NCBIfam" id="TIGR02608">
    <property type="entry name" value="delta_60_rpt"/>
    <property type="match status" value="5"/>
</dbReference>
<gene>
    <name evidence="2" type="ORF">Q5H93_04380</name>
</gene>
<accession>A0ABT9B6R2</accession>
<dbReference type="InterPro" id="IPR026444">
    <property type="entry name" value="Secre_tail"/>
</dbReference>
<dbReference type="Gene3D" id="2.80.10.50">
    <property type="match status" value="3"/>
</dbReference>
<sequence length="542" mass="55977">MLSPSTLGRSGRYGLAVAALVLSSQLTQAQTQTPVYVGPDASFGTNGSVNTGVSGRGGRFSDVSTAQHDDWSRMGQLVQAQGYLWVCNGSQLQRYSLDGVADAAFGTNGTVTVPFVASGLTVQADGKVLVVGYITGGFYNSRALARYTAAGVLDPTFGTAGVVADPNNGPYVELRRVVQLASGEYLAFGVPATGSGYGSRVLRLSATGQPVGQLVSVADAWLDDIAVQADGQIIVIGCTFGTTPNATPGISVRRYTATGNPDTSFGTNGNTVINGIKTFQGVTGPGFTEGYGVAVQPADGKIVLAGRVWVNNRGDQPVLLRLNADGTPDTAFNTAAAQSISVVGGLRAVAVQPDGAIVVGGGKEAWPSREHQLLLARYTAAGRLDSTFTNAADKLYMQGMPSAVGVASSLVLQTGKVVTLGGFETNDPSTLTGVMRLARYVASVPAIPTATRAASSVLGLQASPVPSHGLVQLHYSLPRAAAVRYTVHDQMGRPVPGLAAERRQAAGLQEQTLDLRTLAAGVYLCTVEAGGYRQTLRLVVAP</sequence>
<dbReference type="SUPFAM" id="SSF101898">
    <property type="entry name" value="NHL repeat"/>
    <property type="match status" value="1"/>
</dbReference>
<proteinExistence type="predicted"/>
<feature type="chain" id="PRO_5045998794" evidence="1">
    <location>
        <begin position="30"/>
        <end position="542"/>
    </location>
</feature>
<dbReference type="EMBL" id="JAUQSY010000002">
    <property type="protein sequence ID" value="MDO7873960.1"/>
    <property type="molecule type" value="Genomic_DNA"/>
</dbReference>
<dbReference type="RefSeq" id="WP_305005272.1">
    <property type="nucleotide sequence ID" value="NZ_JAUQSY010000002.1"/>
</dbReference>
<name>A0ABT9B6R2_9BACT</name>
<organism evidence="2 3">
    <name type="scientific">Hymenobacter aranciens</name>
    <dbReference type="NCBI Taxonomy" id="3063996"/>
    <lineage>
        <taxon>Bacteria</taxon>
        <taxon>Pseudomonadati</taxon>
        <taxon>Bacteroidota</taxon>
        <taxon>Cytophagia</taxon>
        <taxon>Cytophagales</taxon>
        <taxon>Hymenobacteraceae</taxon>
        <taxon>Hymenobacter</taxon>
    </lineage>
</organism>
<evidence type="ECO:0000313" key="2">
    <source>
        <dbReference type="EMBL" id="MDO7873960.1"/>
    </source>
</evidence>
<protein>
    <submittedName>
        <fullName evidence="2">T9SS type A sorting domain-containing protein</fullName>
    </submittedName>
</protein>
<reference evidence="2" key="1">
    <citation type="submission" date="2023-07" db="EMBL/GenBank/DDBJ databases">
        <authorList>
            <person name="Kim M.K."/>
        </authorList>
    </citation>
    <scope>NUCLEOTIDE SEQUENCE</scope>
    <source>
        <strain evidence="2">ASUV-10-1</strain>
    </source>
</reference>
<dbReference type="Pfam" id="PF17164">
    <property type="entry name" value="DUF5122"/>
    <property type="match status" value="3"/>
</dbReference>